<dbReference type="PROSITE" id="PS51318">
    <property type="entry name" value="TAT"/>
    <property type="match status" value="1"/>
</dbReference>
<protein>
    <submittedName>
        <fullName evidence="1">Calcium-binding protein</fullName>
    </submittedName>
</protein>
<dbReference type="InterPro" id="IPR006311">
    <property type="entry name" value="TAT_signal"/>
</dbReference>
<organism evidence="1 2">
    <name type="scientific">Natribaculum luteum</name>
    <dbReference type="NCBI Taxonomy" id="1586232"/>
    <lineage>
        <taxon>Archaea</taxon>
        <taxon>Methanobacteriati</taxon>
        <taxon>Methanobacteriota</taxon>
        <taxon>Stenosarchaea group</taxon>
        <taxon>Halobacteria</taxon>
        <taxon>Halobacteriales</taxon>
        <taxon>Natrialbaceae</taxon>
        <taxon>Natribaculum</taxon>
    </lineage>
</organism>
<dbReference type="Proteomes" id="UP001595821">
    <property type="component" value="Unassembled WGS sequence"/>
</dbReference>
<evidence type="ECO:0000313" key="1">
    <source>
        <dbReference type="EMBL" id="MFC4247717.1"/>
    </source>
</evidence>
<evidence type="ECO:0000313" key="2">
    <source>
        <dbReference type="Proteomes" id="UP001595821"/>
    </source>
</evidence>
<name>A0ABD5P0N1_9EURY</name>
<dbReference type="GeneID" id="71855902"/>
<accession>A0ABD5P0N1</accession>
<dbReference type="EMBL" id="JBHSDJ010000092">
    <property type="protein sequence ID" value="MFC4247717.1"/>
    <property type="molecule type" value="Genomic_DNA"/>
</dbReference>
<dbReference type="RefSeq" id="WP_246975992.1">
    <property type="nucleotide sequence ID" value="NZ_CP095398.1"/>
</dbReference>
<comment type="caution">
    <text evidence="1">The sequence shown here is derived from an EMBL/GenBank/DDBJ whole genome shotgun (WGS) entry which is preliminary data.</text>
</comment>
<gene>
    <name evidence="1" type="ORF">ACFOZ7_12205</name>
</gene>
<sequence length="143" mass="15524">MRKYDDSNSRREFIQKGGLTASALALGVTATGTATAQQNERALVFSYNYLPEADFTVVGRLRKSLTVDLLEVDGEMVDEISQPDEWNGHVIRYDVDGGSDAAGITTFLFLQNQTLDSGDTASTSADASMFSSELNLLNTSIDE</sequence>
<proteinExistence type="predicted"/>
<dbReference type="AlphaFoldDB" id="A0ABD5P0N1"/>
<reference evidence="1 2" key="1">
    <citation type="journal article" date="2014" name="Int. J. Syst. Evol. Microbiol.">
        <title>Complete genome sequence of Corynebacterium casei LMG S-19264T (=DSM 44701T), isolated from a smear-ripened cheese.</title>
        <authorList>
            <consortium name="US DOE Joint Genome Institute (JGI-PGF)"/>
            <person name="Walter F."/>
            <person name="Albersmeier A."/>
            <person name="Kalinowski J."/>
            <person name="Ruckert C."/>
        </authorList>
    </citation>
    <scope>NUCLEOTIDE SEQUENCE [LARGE SCALE GENOMIC DNA]</scope>
    <source>
        <strain evidence="1 2">IBRC-M 10912</strain>
    </source>
</reference>